<dbReference type="AlphaFoldDB" id="A0A346NJ02"/>
<dbReference type="KEGG" id="salm:D0Y50_03460"/>
<dbReference type="Gene3D" id="2.40.320.10">
    <property type="entry name" value="Hypothetical Protein Pfu-838710-001"/>
    <property type="match status" value="1"/>
</dbReference>
<proteinExistence type="predicted"/>
<evidence type="ECO:0000313" key="2">
    <source>
        <dbReference type="Proteomes" id="UP000262073"/>
    </source>
</evidence>
<protein>
    <submittedName>
        <fullName evidence="1">Uncharacterized protein</fullName>
    </submittedName>
</protein>
<gene>
    <name evidence="1" type="ORF">D0Y50_03460</name>
</gene>
<name>A0A346NJ02_9ALTE</name>
<accession>A0A346NJ02</accession>
<dbReference type="EMBL" id="CP031769">
    <property type="protein sequence ID" value="AXR05509.1"/>
    <property type="molecule type" value="Genomic_DNA"/>
</dbReference>
<keyword evidence="2" id="KW-1185">Reference proteome</keyword>
<dbReference type="OrthoDB" id="9805588at2"/>
<sequence length="169" mass="18956">MHGKWHFERRFIVSYIPGSLLQAASVDKITRGYLSCAEEKQIYVQDTNGQPTLSVVQGSGLKRQTEVIALSAEQFSTLWEQTQGLRFAGEKSQIKHAGQPVELMAYTGNLAPLKLVVVTFANEQQCREFIQPDYVHTEVTHHKDYTDMALARIGLPDINAMLGQEKAYG</sequence>
<dbReference type="RefSeq" id="WP_117315525.1">
    <property type="nucleotide sequence ID" value="NZ_CP031769.1"/>
</dbReference>
<organism evidence="1 2">
    <name type="scientific">Salinimonas sediminis</name>
    <dbReference type="NCBI Taxonomy" id="2303538"/>
    <lineage>
        <taxon>Bacteria</taxon>
        <taxon>Pseudomonadati</taxon>
        <taxon>Pseudomonadota</taxon>
        <taxon>Gammaproteobacteria</taxon>
        <taxon>Alteromonadales</taxon>
        <taxon>Alteromonadaceae</taxon>
        <taxon>Alteromonas/Salinimonas group</taxon>
        <taxon>Salinimonas</taxon>
    </lineage>
</organism>
<reference evidence="1 2" key="1">
    <citation type="submission" date="2018-08" db="EMBL/GenBank/DDBJ databases">
        <title>Salinimonas sediminis sp. nov., a piezophilic bacterium isolated from a deep-sea sediment sample from the New Britain Trench.</title>
        <authorList>
            <person name="Cao J."/>
        </authorList>
    </citation>
    <scope>NUCLEOTIDE SEQUENCE [LARGE SCALE GENOMIC DNA]</scope>
    <source>
        <strain evidence="1 2">N102</strain>
    </source>
</reference>
<evidence type="ECO:0000313" key="1">
    <source>
        <dbReference type="EMBL" id="AXR05509.1"/>
    </source>
</evidence>
<dbReference type="Proteomes" id="UP000262073">
    <property type="component" value="Chromosome"/>
</dbReference>